<dbReference type="PANTHER" id="PTHR35446">
    <property type="entry name" value="SI:CH211-175M2.5"/>
    <property type="match status" value="1"/>
</dbReference>
<keyword evidence="2" id="KW-0560">Oxidoreductase</keyword>
<dbReference type="NCBIfam" id="TIGR00778">
    <property type="entry name" value="ahpD_dom"/>
    <property type="match status" value="1"/>
</dbReference>
<dbReference type="NCBIfam" id="TIGR01926">
    <property type="entry name" value="peroxid_rel"/>
    <property type="match status" value="1"/>
</dbReference>
<accession>A0A7G9RP15</accession>
<feature type="domain" description="Carboxymuconolactone decarboxylase-like" evidence="1">
    <location>
        <begin position="70"/>
        <end position="147"/>
    </location>
</feature>
<keyword evidence="2" id="KW-0575">Peroxidase</keyword>
<dbReference type="InterPro" id="IPR003779">
    <property type="entry name" value="CMD-like"/>
</dbReference>
<dbReference type="PANTHER" id="PTHR35446:SF2">
    <property type="entry name" value="CARBOXYMUCONOLACTONE DECARBOXYLASE-LIKE DOMAIN-CONTAINING PROTEIN"/>
    <property type="match status" value="1"/>
</dbReference>
<dbReference type="InterPro" id="IPR010195">
    <property type="entry name" value="Uncharacterised_peroxidase-rel"/>
</dbReference>
<dbReference type="AlphaFoldDB" id="A0A7G9RP15"/>
<dbReference type="Proteomes" id="UP000515811">
    <property type="component" value="Chromosome"/>
</dbReference>
<evidence type="ECO:0000313" key="3">
    <source>
        <dbReference type="Proteomes" id="UP000515811"/>
    </source>
</evidence>
<dbReference type="InterPro" id="IPR004675">
    <property type="entry name" value="AhpD_core"/>
</dbReference>
<sequence>MNKPTASTPAAFTPARLIQSHGFTNASLEWDAWLPVVDLGHATPAQVAVLEESHPKAKTSDYYLFLVHQPEILRQRSAAFNAIMYAPGGLSRAERELGATVVSRINGCVYCASVHAQRFEQLAKRADVIEQVFDEPRTAGTTPREKAIGAFSVKITEQPAALDAGDIGALKAQGLNEGEILDLLHSDAIFAWANRLMLNLGEPVFPADGQ</sequence>
<dbReference type="Gene3D" id="1.20.1290.10">
    <property type="entry name" value="AhpD-like"/>
    <property type="match status" value="1"/>
</dbReference>
<evidence type="ECO:0000313" key="2">
    <source>
        <dbReference type="EMBL" id="QNN57340.1"/>
    </source>
</evidence>
<organism evidence="2 3">
    <name type="scientific">Diaphorobacter ruginosibacter</name>
    <dbReference type="NCBI Taxonomy" id="1715720"/>
    <lineage>
        <taxon>Bacteria</taxon>
        <taxon>Pseudomonadati</taxon>
        <taxon>Pseudomonadota</taxon>
        <taxon>Betaproteobacteria</taxon>
        <taxon>Burkholderiales</taxon>
        <taxon>Comamonadaceae</taxon>
        <taxon>Diaphorobacter</taxon>
    </lineage>
</organism>
<dbReference type="InterPro" id="IPR029032">
    <property type="entry name" value="AhpD-like"/>
</dbReference>
<proteinExistence type="predicted"/>
<protein>
    <submittedName>
        <fullName evidence="2">Peroxidase-related enzyme</fullName>
    </submittedName>
</protein>
<dbReference type="Pfam" id="PF02627">
    <property type="entry name" value="CMD"/>
    <property type="match status" value="1"/>
</dbReference>
<gene>
    <name evidence="2" type="ORF">H9K76_00045</name>
</gene>
<evidence type="ECO:0000259" key="1">
    <source>
        <dbReference type="Pfam" id="PF02627"/>
    </source>
</evidence>
<dbReference type="SUPFAM" id="SSF69118">
    <property type="entry name" value="AhpD-like"/>
    <property type="match status" value="1"/>
</dbReference>
<dbReference type="KEGG" id="drg:H9K76_00045"/>
<dbReference type="GO" id="GO:0051920">
    <property type="term" value="F:peroxiredoxin activity"/>
    <property type="evidence" value="ECO:0007669"/>
    <property type="project" value="InterPro"/>
</dbReference>
<reference evidence="2 3" key="1">
    <citation type="submission" date="2020-08" db="EMBL/GenBank/DDBJ databases">
        <title>Genome sequence of Diaphorobacter ruginosibacter DSM 27467T.</title>
        <authorList>
            <person name="Hyun D.-W."/>
            <person name="Bae J.-W."/>
        </authorList>
    </citation>
    <scope>NUCLEOTIDE SEQUENCE [LARGE SCALE GENOMIC DNA]</scope>
    <source>
        <strain evidence="2 3">DSM 27467</strain>
    </source>
</reference>
<name>A0A7G9RP15_9BURK</name>
<keyword evidence="3" id="KW-1185">Reference proteome</keyword>
<dbReference type="EMBL" id="CP060714">
    <property type="protein sequence ID" value="QNN57340.1"/>
    <property type="molecule type" value="Genomic_DNA"/>
</dbReference>